<dbReference type="Pfam" id="PF09917">
    <property type="entry name" value="DUF2147"/>
    <property type="match status" value="1"/>
</dbReference>
<name>A0A2S7T743_9FLAO</name>
<dbReference type="PANTHER" id="PTHR36919">
    <property type="entry name" value="BLR1215 PROTEIN"/>
    <property type="match status" value="1"/>
</dbReference>
<dbReference type="Gene3D" id="2.40.128.520">
    <property type="match status" value="1"/>
</dbReference>
<sequence length="138" mass="15607">MKKFLSLLVLLISANSFGQTILGQWETTDDKTGEKKALIEIYQKGDQYFAKILDSYISEEGKLCDRCKGSKKNQPIQGLVIIEGLEKDGDEFNGGTILDPENGKTYKCYLELVDKSKLKVRGYLGVSLLGRTQYWTRK</sequence>
<protein>
    <recommendedName>
        <fullName evidence="2">DUF2147 domain-containing protein</fullName>
    </recommendedName>
</protein>
<dbReference type="Proteomes" id="UP000239366">
    <property type="component" value="Unassembled WGS sequence"/>
</dbReference>
<organism evidence="3 4">
    <name type="scientific">Aureicoccus marinus</name>
    <dbReference type="NCBI Taxonomy" id="754435"/>
    <lineage>
        <taxon>Bacteria</taxon>
        <taxon>Pseudomonadati</taxon>
        <taxon>Bacteroidota</taxon>
        <taxon>Flavobacteriia</taxon>
        <taxon>Flavobacteriales</taxon>
        <taxon>Flavobacteriaceae</taxon>
        <taxon>Aureicoccus</taxon>
    </lineage>
</organism>
<dbReference type="InterPro" id="IPR019223">
    <property type="entry name" value="DUF2147"/>
</dbReference>
<feature type="domain" description="DUF2147" evidence="2">
    <location>
        <begin position="23"/>
        <end position="137"/>
    </location>
</feature>
<feature type="chain" id="PRO_5015736005" description="DUF2147 domain-containing protein" evidence="1">
    <location>
        <begin position="19"/>
        <end position="138"/>
    </location>
</feature>
<comment type="caution">
    <text evidence="3">The sequence shown here is derived from an EMBL/GenBank/DDBJ whole genome shotgun (WGS) entry which is preliminary data.</text>
</comment>
<dbReference type="AlphaFoldDB" id="A0A2S7T743"/>
<evidence type="ECO:0000313" key="4">
    <source>
        <dbReference type="Proteomes" id="UP000239366"/>
    </source>
</evidence>
<dbReference type="RefSeq" id="WP_105001061.1">
    <property type="nucleotide sequence ID" value="NZ_MQVX01000001.1"/>
</dbReference>
<dbReference type="PANTHER" id="PTHR36919:SF3">
    <property type="entry name" value="BLL5882 PROTEIN"/>
    <property type="match status" value="1"/>
</dbReference>
<dbReference type="OrthoDB" id="9814399at2"/>
<gene>
    <name evidence="3" type="ORF">BST99_06395</name>
</gene>
<proteinExistence type="predicted"/>
<evidence type="ECO:0000259" key="2">
    <source>
        <dbReference type="Pfam" id="PF09917"/>
    </source>
</evidence>
<evidence type="ECO:0000313" key="3">
    <source>
        <dbReference type="EMBL" id="PQJ15411.1"/>
    </source>
</evidence>
<accession>A0A2S7T743</accession>
<feature type="signal peptide" evidence="1">
    <location>
        <begin position="1"/>
        <end position="18"/>
    </location>
</feature>
<dbReference type="EMBL" id="MQVX01000001">
    <property type="protein sequence ID" value="PQJ15411.1"/>
    <property type="molecule type" value="Genomic_DNA"/>
</dbReference>
<evidence type="ECO:0000256" key="1">
    <source>
        <dbReference type="SAM" id="SignalP"/>
    </source>
</evidence>
<reference evidence="4" key="1">
    <citation type="submission" date="2016-11" db="EMBL/GenBank/DDBJ databases">
        <title>Trade-off between light-utilization and light-protection in marine flavobacteria.</title>
        <authorList>
            <person name="Kumagai Y."/>
            <person name="Yoshizawa S."/>
            <person name="Kogure K."/>
        </authorList>
    </citation>
    <scope>NUCLEOTIDE SEQUENCE [LARGE SCALE GENOMIC DNA]</scope>
    <source>
        <strain evidence="4">SG-18</strain>
    </source>
</reference>
<keyword evidence="1" id="KW-0732">Signal</keyword>
<keyword evidence="4" id="KW-1185">Reference proteome</keyword>